<evidence type="ECO:0000256" key="1">
    <source>
        <dbReference type="ARBA" id="ARBA00022553"/>
    </source>
</evidence>
<feature type="transmembrane region" description="Helical" evidence="3">
    <location>
        <begin position="168"/>
        <end position="190"/>
    </location>
</feature>
<reference evidence="5 6" key="1">
    <citation type="submission" date="2021-02" db="EMBL/GenBank/DDBJ databases">
        <title>Complete genome of Desulfoluna sp. strain ASN36.</title>
        <authorList>
            <person name="Takahashi A."/>
            <person name="Kojima H."/>
            <person name="Fukui M."/>
        </authorList>
    </citation>
    <scope>NUCLEOTIDE SEQUENCE [LARGE SCALE GENOMIC DNA]</scope>
    <source>
        <strain evidence="5 6">ASN36</strain>
    </source>
</reference>
<keyword evidence="6" id="KW-1185">Reference proteome</keyword>
<dbReference type="Pfam" id="PF00313">
    <property type="entry name" value="CSD"/>
    <property type="match status" value="1"/>
</dbReference>
<dbReference type="SUPFAM" id="SSF50249">
    <property type="entry name" value="Nucleic acid-binding proteins"/>
    <property type="match status" value="1"/>
</dbReference>
<protein>
    <submittedName>
        <fullName evidence="5">DNA-binding protein</fullName>
    </submittedName>
</protein>
<dbReference type="PROSITE" id="PS00352">
    <property type="entry name" value="CSD_1"/>
    <property type="match status" value="1"/>
</dbReference>
<dbReference type="EMBL" id="AP024488">
    <property type="protein sequence ID" value="BCS98685.1"/>
    <property type="molecule type" value="Genomic_DNA"/>
</dbReference>
<dbReference type="InterPro" id="IPR010718">
    <property type="entry name" value="DUF1294"/>
</dbReference>
<feature type="transmembrane region" description="Helical" evidence="3">
    <location>
        <begin position="106"/>
        <end position="123"/>
    </location>
</feature>
<keyword evidence="3" id="KW-0472">Membrane</keyword>
<dbReference type="InterPro" id="IPR019844">
    <property type="entry name" value="CSD_CS"/>
</dbReference>
<evidence type="ECO:0000259" key="4">
    <source>
        <dbReference type="PROSITE" id="PS51857"/>
    </source>
</evidence>
<name>A0ABM7PMD7_9BACT</name>
<dbReference type="PANTHER" id="PTHR12962">
    <property type="entry name" value="CALCIUM-REGULATED HEAT STABLE PROTEIN CRHSP-24-RELATED"/>
    <property type="match status" value="1"/>
</dbReference>
<proteinExistence type="predicted"/>
<evidence type="ECO:0000313" key="5">
    <source>
        <dbReference type="EMBL" id="BCS98685.1"/>
    </source>
</evidence>
<keyword evidence="5" id="KW-0238">DNA-binding</keyword>
<evidence type="ECO:0000313" key="6">
    <source>
        <dbReference type="Proteomes" id="UP001320148"/>
    </source>
</evidence>
<dbReference type="InterPro" id="IPR012340">
    <property type="entry name" value="NA-bd_OB-fold"/>
</dbReference>
<dbReference type="InterPro" id="IPR011129">
    <property type="entry name" value="CSD"/>
</dbReference>
<dbReference type="CDD" id="cd04458">
    <property type="entry name" value="CSP_CDS"/>
    <property type="match status" value="1"/>
</dbReference>
<feature type="transmembrane region" description="Helical" evidence="3">
    <location>
        <begin position="78"/>
        <end position="100"/>
    </location>
</feature>
<dbReference type="Proteomes" id="UP001320148">
    <property type="component" value="Chromosome"/>
</dbReference>
<keyword evidence="3" id="KW-0812">Transmembrane</keyword>
<feature type="domain" description="CSD" evidence="4">
    <location>
        <begin position="2"/>
        <end position="67"/>
    </location>
</feature>
<sequence>MTNLGKITYWNDDKGYGFIEPDRGGDRVFVHVKAFTNRSRRPAAGCVVSYNMSADSRRGVRAVRVAYMDREETSGLTIGWGFFTMIGATLFLSCVCAFGFSDTMSPVIPCVYLGASMITYFAYAKDKSAAKDGAWRTQEKTLHLFSLMGGWPGAILAQQKFRHKTKKVSFRSAFWVTVMLNCGGFAWFLMPNSVEKTVGFIDALLVTIQLSLRQIAF</sequence>
<dbReference type="InterPro" id="IPR052069">
    <property type="entry name" value="Ca-reg_mRNA-binding_domain"/>
</dbReference>
<evidence type="ECO:0000256" key="2">
    <source>
        <dbReference type="RuleBase" id="RU000408"/>
    </source>
</evidence>
<keyword evidence="3" id="KW-1133">Transmembrane helix</keyword>
<dbReference type="GO" id="GO:0003677">
    <property type="term" value="F:DNA binding"/>
    <property type="evidence" value="ECO:0007669"/>
    <property type="project" value="UniProtKB-KW"/>
</dbReference>
<dbReference type="InterPro" id="IPR002059">
    <property type="entry name" value="CSP_DNA-bd"/>
</dbReference>
<accession>A0ABM7PMD7</accession>
<dbReference type="Gene3D" id="2.40.50.140">
    <property type="entry name" value="Nucleic acid-binding proteins"/>
    <property type="match status" value="1"/>
</dbReference>
<gene>
    <name evidence="5" type="ORF">DSLASN_43170</name>
</gene>
<comment type="subcellular location">
    <subcellularLocation>
        <location evidence="2">Cytoplasm</location>
    </subcellularLocation>
</comment>
<dbReference type="PANTHER" id="PTHR12962:SF1">
    <property type="entry name" value="COLD SHOCK DOMAIN-CONTAINING PROTEIN CG9705"/>
    <property type="match status" value="1"/>
</dbReference>
<dbReference type="SMART" id="SM00357">
    <property type="entry name" value="CSP"/>
    <property type="match status" value="1"/>
</dbReference>
<dbReference type="Pfam" id="PF06961">
    <property type="entry name" value="DUF1294"/>
    <property type="match status" value="1"/>
</dbReference>
<dbReference type="PROSITE" id="PS51857">
    <property type="entry name" value="CSD_2"/>
    <property type="match status" value="1"/>
</dbReference>
<organism evidence="5 6">
    <name type="scientific">Desulfoluna limicola</name>
    <dbReference type="NCBI Taxonomy" id="2810562"/>
    <lineage>
        <taxon>Bacteria</taxon>
        <taxon>Pseudomonadati</taxon>
        <taxon>Thermodesulfobacteriota</taxon>
        <taxon>Desulfobacteria</taxon>
        <taxon>Desulfobacterales</taxon>
        <taxon>Desulfolunaceae</taxon>
        <taxon>Desulfoluna</taxon>
    </lineage>
</organism>
<keyword evidence="1" id="KW-0597">Phosphoprotein</keyword>
<evidence type="ECO:0000256" key="3">
    <source>
        <dbReference type="SAM" id="Phobius"/>
    </source>
</evidence>